<dbReference type="PROSITE" id="PS50977">
    <property type="entry name" value="HTH_TETR_2"/>
    <property type="match status" value="1"/>
</dbReference>
<evidence type="ECO:0000256" key="2">
    <source>
        <dbReference type="ARBA" id="ARBA00023125"/>
    </source>
</evidence>
<protein>
    <submittedName>
        <fullName evidence="6">TetR/AcrR family transcriptional regulator</fullName>
    </submittedName>
</protein>
<gene>
    <name evidence="6" type="ORF">KCG44_11320</name>
</gene>
<dbReference type="EMBL" id="JAGSPA010000003">
    <property type="protein sequence ID" value="MBV7257375.1"/>
    <property type="molecule type" value="Genomic_DNA"/>
</dbReference>
<dbReference type="Pfam" id="PF00440">
    <property type="entry name" value="TetR_N"/>
    <property type="match status" value="1"/>
</dbReference>
<organism evidence="6 7">
    <name type="scientific">Pacificimonas pallii</name>
    <dbReference type="NCBI Taxonomy" id="2827236"/>
    <lineage>
        <taxon>Bacteria</taxon>
        <taxon>Pseudomonadati</taxon>
        <taxon>Pseudomonadota</taxon>
        <taxon>Alphaproteobacteria</taxon>
        <taxon>Sphingomonadales</taxon>
        <taxon>Sphingosinicellaceae</taxon>
        <taxon>Pacificimonas</taxon>
    </lineage>
</organism>
<feature type="domain" description="HTH tetR-type" evidence="5">
    <location>
        <begin position="11"/>
        <end position="71"/>
    </location>
</feature>
<dbReference type="PANTHER" id="PTHR30055:SF234">
    <property type="entry name" value="HTH-TYPE TRANSCRIPTIONAL REGULATOR BETI"/>
    <property type="match status" value="1"/>
</dbReference>
<sequence>MRATPRQDRSRETFRRILEAAAELIHERGSDALKLTDVAVKANVPIGSVYRYFPNKRAILAKLAREYFRQFNEDLSTSAVKATDLASLEQSMHRMIWRIFRRFQNEPVLRDVLSGCEADRDIEEINLADSRESGDRLYEKFIELGGEPSPMKRIECFMMCHLSGSAFRMALAVPPKDADLLVERFSEMVLNQLFG</sequence>
<dbReference type="Proteomes" id="UP000722336">
    <property type="component" value="Unassembled WGS sequence"/>
</dbReference>
<dbReference type="RefSeq" id="WP_218446190.1">
    <property type="nucleotide sequence ID" value="NZ_JAGSPA010000003.1"/>
</dbReference>
<dbReference type="PANTHER" id="PTHR30055">
    <property type="entry name" value="HTH-TYPE TRANSCRIPTIONAL REGULATOR RUTR"/>
    <property type="match status" value="1"/>
</dbReference>
<accession>A0ABS6SG28</accession>
<keyword evidence="1" id="KW-0805">Transcription regulation</keyword>
<keyword evidence="2 4" id="KW-0238">DNA-binding</keyword>
<reference evidence="6 7" key="1">
    <citation type="submission" date="2021-04" db="EMBL/GenBank/DDBJ databases">
        <authorList>
            <person name="Pira H."/>
            <person name="Risdian C."/>
            <person name="Wink J."/>
        </authorList>
    </citation>
    <scope>NUCLEOTIDE SEQUENCE [LARGE SCALE GENOMIC DNA]</scope>
    <source>
        <strain evidence="6 7">WHA3</strain>
    </source>
</reference>
<evidence type="ECO:0000259" key="5">
    <source>
        <dbReference type="PROSITE" id="PS50977"/>
    </source>
</evidence>
<evidence type="ECO:0000256" key="3">
    <source>
        <dbReference type="ARBA" id="ARBA00023163"/>
    </source>
</evidence>
<evidence type="ECO:0000256" key="1">
    <source>
        <dbReference type="ARBA" id="ARBA00023015"/>
    </source>
</evidence>
<dbReference type="Pfam" id="PF17928">
    <property type="entry name" value="TetR_C_22"/>
    <property type="match status" value="1"/>
</dbReference>
<dbReference type="InterPro" id="IPR001647">
    <property type="entry name" value="HTH_TetR"/>
</dbReference>
<dbReference type="InterPro" id="IPR041674">
    <property type="entry name" value="TetR_C_22"/>
</dbReference>
<name>A0ABS6SG28_9SPHN</name>
<evidence type="ECO:0000313" key="6">
    <source>
        <dbReference type="EMBL" id="MBV7257375.1"/>
    </source>
</evidence>
<dbReference type="InterPro" id="IPR050109">
    <property type="entry name" value="HTH-type_TetR-like_transc_reg"/>
</dbReference>
<evidence type="ECO:0000256" key="4">
    <source>
        <dbReference type="PROSITE-ProRule" id="PRU00335"/>
    </source>
</evidence>
<proteinExistence type="predicted"/>
<feature type="DNA-binding region" description="H-T-H motif" evidence="4">
    <location>
        <begin position="34"/>
        <end position="53"/>
    </location>
</feature>
<evidence type="ECO:0000313" key="7">
    <source>
        <dbReference type="Proteomes" id="UP000722336"/>
    </source>
</evidence>
<keyword evidence="3" id="KW-0804">Transcription</keyword>
<comment type="caution">
    <text evidence="6">The sequence shown here is derived from an EMBL/GenBank/DDBJ whole genome shotgun (WGS) entry which is preliminary data.</text>
</comment>
<keyword evidence="7" id="KW-1185">Reference proteome</keyword>